<feature type="transmembrane region" description="Helical" evidence="1">
    <location>
        <begin position="6"/>
        <end position="26"/>
    </location>
</feature>
<keyword evidence="1" id="KW-1133">Transmembrane helix</keyword>
<gene>
    <name evidence="2" type="ORF">CGU03_17310</name>
</gene>
<evidence type="ECO:0000313" key="3">
    <source>
        <dbReference type="Proteomes" id="UP000216173"/>
    </source>
</evidence>
<dbReference type="AlphaFoldDB" id="A0A271VMQ3"/>
<organism evidence="2 3">
    <name type="scientific">Vibrio metoecus</name>
    <dbReference type="NCBI Taxonomy" id="1481663"/>
    <lineage>
        <taxon>Bacteria</taxon>
        <taxon>Pseudomonadati</taxon>
        <taxon>Pseudomonadota</taxon>
        <taxon>Gammaproteobacteria</taxon>
        <taxon>Vibrionales</taxon>
        <taxon>Vibrionaceae</taxon>
        <taxon>Vibrio</taxon>
    </lineage>
</organism>
<accession>A0A271VMQ3</accession>
<protein>
    <submittedName>
        <fullName evidence="2">Uncharacterized protein</fullName>
    </submittedName>
</protein>
<reference evidence="3" key="1">
    <citation type="submission" date="2017-07" db="EMBL/GenBank/DDBJ databases">
        <authorList>
            <person name="Boucher Y."/>
            <person name="Orata F.D."/>
        </authorList>
    </citation>
    <scope>NUCLEOTIDE SEQUENCE [LARGE SCALE GENOMIC DNA]</scope>
    <source>
        <strain evidence="3">OYP9E10</strain>
    </source>
</reference>
<dbReference type="RefSeq" id="WP_025502507.1">
    <property type="nucleotide sequence ID" value="NZ_LBGR01000037.1"/>
</dbReference>
<dbReference type="EMBL" id="NMSH01000050">
    <property type="protein sequence ID" value="PAR19344.1"/>
    <property type="molecule type" value="Genomic_DNA"/>
</dbReference>
<keyword evidence="1" id="KW-0472">Membrane</keyword>
<proteinExistence type="predicted"/>
<evidence type="ECO:0000313" key="2">
    <source>
        <dbReference type="EMBL" id="PAR19344.1"/>
    </source>
</evidence>
<name>A0A271VMQ3_VIBMT</name>
<keyword evidence="1" id="KW-0812">Transmembrane</keyword>
<dbReference type="Proteomes" id="UP000216173">
    <property type="component" value="Unassembled WGS sequence"/>
</dbReference>
<comment type="caution">
    <text evidence="2">The sequence shown here is derived from an EMBL/GenBank/DDBJ whole genome shotgun (WGS) entry which is preliminary data.</text>
</comment>
<sequence length="139" mass="16345">MNIDVSSLIAWWGAGLSTLLALVKLYEFWRDRFRVEIGYGFTGDINHGNDIHIRNLSSRPIILSYWELFYRKSYWSSKHDKYIASPEAFAYDLKIDPHSSHTLNFNGQDHFSWGKAEDFKIYMRLHIAGRRPIVKKVYG</sequence>
<evidence type="ECO:0000256" key="1">
    <source>
        <dbReference type="SAM" id="Phobius"/>
    </source>
</evidence>